<name>A0A398CQQ1_9BACL</name>
<accession>A0A398CQQ1</accession>
<dbReference type="Proteomes" id="UP000266340">
    <property type="component" value="Unassembled WGS sequence"/>
</dbReference>
<comment type="caution">
    <text evidence="1">The sequence shown here is derived from an EMBL/GenBank/DDBJ whole genome shotgun (WGS) entry which is preliminary data.</text>
</comment>
<dbReference type="EMBL" id="QXJM01000035">
    <property type="protein sequence ID" value="RIE03599.1"/>
    <property type="molecule type" value="Genomic_DNA"/>
</dbReference>
<protein>
    <submittedName>
        <fullName evidence="1">Uncharacterized protein</fullName>
    </submittedName>
</protein>
<dbReference type="RefSeq" id="WP_119149186.1">
    <property type="nucleotide sequence ID" value="NZ_QXJM01000035.1"/>
</dbReference>
<evidence type="ECO:0000313" key="2">
    <source>
        <dbReference type="Proteomes" id="UP000266340"/>
    </source>
</evidence>
<organism evidence="1 2">
    <name type="scientific">Cohnella faecalis</name>
    <dbReference type="NCBI Taxonomy" id="2315694"/>
    <lineage>
        <taxon>Bacteria</taxon>
        <taxon>Bacillati</taxon>
        <taxon>Bacillota</taxon>
        <taxon>Bacilli</taxon>
        <taxon>Bacillales</taxon>
        <taxon>Paenibacillaceae</taxon>
        <taxon>Cohnella</taxon>
    </lineage>
</organism>
<sequence length="359" mass="40507">MQNHLDETFGSDSIFYQSQITEAVDKLIDNRVIVIEDDLFVVEGEDEGLTARHEQAVDEVRSMITDAFFTPSLNPIEPEKEDTWDKIEHLAKTSSALAVTGGWGSLVSFSYRQIDYTRIDRKRLNVNFSERTAVKKSIYPQGHLSGLFKSLREPGIDLSRFVLSVDLIDPWFELRKIQVISRADYQEDDIASIHVTLEYGNQVKSVLLDSSASTFNLEWNSILDNGEVRRQAVYRYKVLSPCRRDRAPAFAAISRHYRTRRRCGNPSKRAVFHRPGPDSGVEFSMGALFACRGSDAIRGSRASDQPSGQLCAEQGNVTEASWKMFVMDSGKTVSATKSFIARLIFGTLSCPGWRRMRNG</sequence>
<reference evidence="1 2" key="1">
    <citation type="submission" date="2018-09" db="EMBL/GenBank/DDBJ databases">
        <title>Cohnella cavernae sp. nov., isolated from a karst cave.</title>
        <authorList>
            <person name="Zhu H."/>
        </authorList>
    </citation>
    <scope>NUCLEOTIDE SEQUENCE [LARGE SCALE GENOMIC DNA]</scope>
    <source>
        <strain evidence="1 2">K2E09-144</strain>
    </source>
</reference>
<dbReference type="OrthoDB" id="8476822at2"/>
<proteinExistence type="predicted"/>
<keyword evidence="2" id="KW-1185">Reference proteome</keyword>
<dbReference type="AlphaFoldDB" id="A0A398CQQ1"/>
<gene>
    <name evidence="1" type="ORF">D3H35_10695</name>
</gene>
<evidence type="ECO:0000313" key="1">
    <source>
        <dbReference type="EMBL" id="RIE03599.1"/>
    </source>
</evidence>